<protein>
    <submittedName>
        <fullName evidence="1">Uncharacterized protein</fullName>
    </submittedName>
</protein>
<reference evidence="1 2" key="1">
    <citation type="submission" date="2017-08" db="EMBL/GenBank/DDBJ databases">
        <title>Mechanisms for carbon and nitrogen cycling indicate functional differentiation within the Candidate Phyla Radiation.</title>
        <authorList>
            <person name="Danczak R.E."/>
            <person name="Johnston M.D."/>
            <person name="Kenah C."/>
            <person name="Slattery M."/>
            <person name="Wrighton K.C."/>
            <person name="Wilkins M.J."/>
        </authorList>
    </citation>
    <scope>NUCLEOTIDE SEQUENCE [LARGE SCALE GENOMIC DNA]</scope>
    <source>
        <strain evidence="1">Gr01-1014_85</strain>
    </source>
</reference>
<feature type="non-terminal residue" evidence="1">
    <location>
        <position position="1"/>
    </location>
</feature>
<evidence type="ECO:0000313" key="1">
    <source>
        <dbReference type="EMBL" id="TSC65918.1"/>
    </source>
</evidence>
<accession>A0A554JC88</accession>
<dbReference type="Proteomes" id="UP000316253">
    <property type="component" value="Unassembled WGS sequence"/>
</dbReference>
<gene>
    <name evidence="1" type="ORF">CEO22_291</name>
</gene>
<dbReference type="InterPro" id="IPR036397">
    <property type="entry name" value="RNaseH_sf"/>
</dbReference>
<sequence>HPELIPLFQTAHHHLQQCGRLTIVAIRREYNQRADALVNQELDRQLTKRVNDVR</sequence>
<dbReference type="EMBL" id="VMFD01000022">
    <property type="protein sequence ID" value="TSC65918.1"/>
    <property type="molecule type" value="Genomic_DNA"/>
</dbReference>
<name>A0A554JC88_9BACT</name>
<dbReference type="GO" id="GO:0003676">
    <property type="term" value="F:nucleic acid binding"/>
    <property type="evidence" value="ECO:0007669"/>
    <property type="project" value="InterPro"/>
</dbReference>
<comment type="caution">
    <text evidence="1">The sequence shown here is derived from an EMBL/GenBank/DDBJ whole genome shotgun (WGS) entry which is preliminary data.</text>
</comment>
<proteinExistence type="predicted"/>
<dbReference type="Gene3D" id="3.30.420.10">
    <property type="entry name" value="Ribonuclease H-like superfamily/Ribonuclease H"/>
    <property type="match status" value="1"/>
</dbReference>
<evidence type="ECO:0000313" key="2">
    <source>
        <dbReference type="Proteomes" id="UP000316253"/>
    </source>
</evidence>
<dbReference type="AlphaFoldDB" id="A0A554JC88"/>
<organism evidence="1 2">
    <name type="scientific">Candidatus Berkelbacteria bacterium Gr01-1014_85</name>
    <dbReference type="NCBI Taxonomy" id="2017150"/>
    <lineage>
        <taxon>Bacteria</taxon>
        <taxon>Candidatus Berkelbacteria</taxon>
    </lineage>
</organism>